<dbReference type="KEGG" id="crq:GCK72_018383"/>
<dbReference type="EMBL" id="WUAV01000005">
    <property type="protein sequence ID" value="KAF1751829.1"/>
    <property type="molecule type" value="Genomic_DNA"/>
</dbReference>
<organism evidence="1 2">
    <name type="scientific">Caenorhabditis remanei</name>
    <name type="common">Caenorhabditis vulgaris</name>
    <dbReference type="NCBI Taxonomy" id="31234"/>
    <lineage>
        <taxon>Eukaryota</taxon>
        <taxon>Metazoa</taxon>
        <taxon>Ecdysozoa</taxon>
        <taxon>Nematoda</taxon>
        <taxon>Chromadorea</taxon>
        <taxon>Rhabditida</taxon>
        <taxon>Rhabditina</taxon>
        <taxon>Rhabditomorpha</taxon>
        <taxon>Rhabditoidea</taxon>
        <taxon>Rhabditidae</taxon>
        <taxon>Peloderinae</taxon>
        <taxon>Caenorhabditis</taxon>
    </lineage>
</organism>
<dbReference type="Proteomes" id="UP000483820">
    <property type="component" value="Chromosome V"/>
</dbReference>
<proteinExistence type="predicted"/>
<name>A0A6A5GBQ8_CAERE</name>
<gene>
    <name evidence="1" type="ORF">GCK72_018383</name>
</gene>
<accession>A0A6A5GBQ8</accession>
<dbReference type="CTD" id="78776673"/>
<comment type="caution">
    <text evidence="1">The sequence shown here is derived from an EMBL/GenBank/DDBJ whole genome shotgun (WGS) entry which is preliminary data.</text>
</comment>
<reference evidence="1 2" key="1">
    <citation type="submission" date="2019-12" db="EMBL/GenBank/DDBJ databases">
        <title>Chromosome-level assembly of the Caenorhabditis remanei genome.</title>
        <authorList>
            <person name="Teterina A.A."/>
            <person name="Willis J.H."/>
            <person name="Phillips P.C."/>
        </authorList>
    </citation>
    <scope>NUCLEOTIDE SEQUENCE [LARGE SCALE GENOMIC DNA]</scope>
    <source>
        <strain evidence="1 2">PX506</strain>
        <tissue evidence="1">Whole organism</tissue>
    </source>
</reference>
<sequence length="75" mass="8821">MTITREAYEWRRGELQKACSSLCITQMEAIYISPENAPEVNRQLQQILSSSCWCKVKVEALKMIRMLVFSNRYVF</sequence>
<dbReference type="RefSeq" id="XP_053581437.1">
    <property type="nucleotide sequence ID" value="XM_053732524.1"/>
</dbReference>
<protein>
    <submittedName>
        <fullName evidence="1">Uncharacterized protein</fullName>
    </submittedName>
</protein>
<dbReference type="GeneID" id="78776673"/>
<evidence type="ECO:0000313" key="1">
    <source>
        <dbReference type="EMBL" id="KAF1751829.1"/>
    </source>
</evidence>
<evidence type="ECO:0000313" key="2">
    <source>
        <dbReference type="Proteomes" id="UP000483820"/>
    </source>
</evidence>
<dbReference type="AlphaFoldDB" id="A0A6A5GBQ8"/>